<dbReference type="EMBL" id="JAATIP010000135">
    <property type="protein sequence ID" value="KAF4368366.1"/>
    <property type="molecule type" value="Genomic_DNA"/>
</dbReference>
<comment type="caution">
    <text evidence="1">The sequence shown here is derived from an EMBL/GenBank/DDBJ whole genome shotgun (WGS) entry which is preliminary data.</text>
</comment>
<dbReference type="PANTHER" id="PTHR33735:SF10">
    <property type="entry name" value="EXPRESSED PROTEIN"/>
    <property type="match status" value="1"/>
</dbReference>
<gene>
    <name evidence="1" type="ORF">F8388_019083</name>
</gene>
<evidence type="ECO:0000313" key="1">
    <source>
        <dbReference type="EMBL" id="KAF4368366.1"/>
    </source>
</evidence>
<reference evidence="1 2" key="1">
    <citation type="journal article" date="2020" name="bioRxiv">
        <title>Sequence and annotation of 42 cannabis genomes reveals extensive copy number variation in cannabinoid synthesis and pathogen resistance genes.</title>
        <authorList>
            <person name="Mckernan K.J."/>
            <person name="Helbert Y."/>
            <person name="Kane L.T."/>
            <person name="Ebling H."/>
            <person name="Zhang L."/>
            <person name="Liu B."/>
            <person name="Eaton Z."/>
            <person name="Mclaughlin S."/>
            <person name="Kingan S."/>
            <person name="Baybayan P."/>
            <person name="Concepcion G."/>
            <person name="Jordan M."/>
            <person name="Riva A."/>
            <person name="Barbazuk W."/>
            <person name="Harkins T."/>
        </authorList>
    </citation>
    <scope>NUCLEOTIDE SEQUENCE [LARGE SCALE GENOMIC DNA]</scope>
    <source>
        <strain evidence="2">cv. Jamaican Lion 4</strain>
        <tissue evidence="1">Leaf</tissue>
    </source>
</reference>
<evidence type="ECO:0000313" key="2">
    <source>
        <dbReference type="Proteomes" id="UP000525078"/>
    </source>
</evidence>
<protein>
    <submittedName>
        <fullName evidence="1">Uncharacterized protein</fullName>
    </submittedName>
</protein>
<dbReference type="PANTHER" id="PTHR33735">
    <property type="entry name" value="EXPRESSED PROTEIN"/>
    <property type="match status" value="1"/>
</dbReference>
<dbReference type="Proteomes" id="UP000525078">
    <property type="component" value="Unassembled WGS sequence"/>
</dbReference>
<proteinExistence type="predicted"/>
<accession>A0A7J6FCE4</accession>
<organism evidence="1 2">
    <name type="scientific">Cannabis sativa</name>
    <name type="common">Hemp</name>
    <name type="synonym">Marijuana</name>
    <dbReference type="NCBI Taxonomy" id="3483"/>
    <lineage>
        <taxon>Eukaryota</taxon>
        <taxon>Viridiplantae</taxon>
        <taxon>Streptophyta</taxon>
        <taxon>Embryophyta</taxon>
        <taxon>Tracheophyta</taxon>
        <taxon>Spermatophyta</taxon>
        <taxon>Magnoliopsida</taxon>
        <taxon>eudicotyledons</taxon>
        <taxon>Gunneridae</taxon>
        <taxon>Pentapetalae</taxon>
        <taxon>rosids</taxon>
        <taxon>fabids</taxon>
        <taxon>Rosales</taxon>
        <taxon>Cannabaceae</taxon>
        <taxon>Cannabis</taxon>
    </lineage>
</organism>
<dbReference type="AlphaFoldDB" id="A0A7J6FCE4"/>
<sequence>MGSGNYYKLRRIILEFFHGSSSSSSVWMQRKSPERMIGRYGYSYQGLKLFSSTNRDWTTFGTMFNKDRNKEIKVHPVIKAPIPAASNSQSYSFFPYWGRWFLGSLVTFVPFSYDKWVKLRALEGRAEMVVEEVENVAEMVEKVALVAEKMSSEVGDELPENGTLKKTAMLVDELKEDLEKLETLIEPHPLLKPKNESKGH</sequence>
<name>A0A7J6FCE4_CANSA</name>